<sequence>HLYRERVPLSIWMQFCKAVQKLAIFKRLFIENFQPQRRVTEIIDEMKRSRRRIGWSFCTSLDKVETSVSTRNGSLYELRNKCIFVFTVNGAALTSFLSDLCWFFTFQSSKMSFTGSAVVELGRITSTSKG</sequence>
<protein>
    <submittedName>
        <fullName evidence="2">Uncharacterized protein</fullName>
    </submittedName>
</protein>
<dbReference type="WBParaSite" id="PgR131_g007_t01">
    <property type="protein sequence ID" value="PgR131_g007_t01"/>
    <property type="gene ID" value="PgR131_g007"/>
</dbReference>
<keyword evidence="1" id="KW-1185">Reference proteome</keyword>
<dbReference type="AlphaFoldDB" id="A0A915CF07"/>
<accession>A0A915CF07</accession>
<dbReference type="Proteomes" id="UP000887569">
    <property type="component" value="Unplaced"/>
</dbReference>
<organism evidence="1 2">
    <name type="scientific">Parascaris univalens</name>
    <name type="common">Nematode worm</name>
    <dbReference type="NCBI Taxonomy" id="6257"/>
    <lineage>
        <taxon>Eukaryota</taxon>
        <taxon>Metazoa</taxon>
        <taxon>Ecdysozoa</taxon>
        <taxon>Nematoda</taxon>
        <taxon>Chromadorea</taxon>
        <taxon>Rhabditida</taxon>
        <taxon>Spirurina</taxon>
        <taxon>Ascaridomorpha</taxon>
        <taxon>Ascaridoidea</taxon>
        <taxon>Ascarididae</taxon>
        <taxon>Parascaris</taxon>
    </lineage>
</organism>
<name>A0A915CF07_PARUN</name>
<reference evidence="2" key="1">
    <citation type="submission" date="2022-11" db="UniProtKB">
        <authorList>
            <consortium name="WormBaseParasite"/>
        </authorList>
    </citation>
    <scope>IDENTIFICATION</scope>
</reference>
<proteinExistence type="predicted"/>
<evidence type="ECO:0000313" key="1">
    <source>
        <dbReference type="Proteomes" id="UP000887569"/>
    </source>
</evidence>
<evidence type="ECO:0000313" key="2">
    <source>
        <dbReference type="WBParaSite" id="PgR131_g007_t01"/>
    </source>
</evidence>